<name>A0A4D6L4U2_VIGUN</name>
<evidence type="ECO:0000313" key="2">
    <source>
        <dbReference type="EMBL" id="QCD83444.1"/>
    </source>
</evidence>
<dbReference type="AlphaFoldDB" id="A0A4D6L4U2"/>
<dbReference type="EMBL" id="CP039346">
    <property type="protein sequence ID" value="QCD83444.1"/>
    <property type="molecule type" value="Genomic_DNA"/>
</dbReference>
<keyword evidence="1" id="KW-0175">Coiled coil</keyword>
<keyword evidence="3" id="KW-1185">Reference proteome</keyword>
<reference evidence="2 3" key="1">
    <citation type="submission" date="2019-04" db="EMBL/GenBank/DDBJ databases">
        <title>An improved genome assembly and genetic linkage map for asparagus bean, Vigna unguiculata ssp. sesquipedialis.</title>
        <authorList>
            <person name="Xia Q."/>
            <person name="Zhang R."/>
            <person name="Dong Y."/>
        </authorList>
    </citation>
    <scope>NUCLEOTIDE SEQUENCE [LARGE SCALE GENOMIC DNA]</scope>
    <source>
        <tissue evidence="2">Leaf</tissue>
    </source>
</reference>
<dbReference type="Proteomes" id="UP000501690">
    <property type="component" value="Linkage Group LG2"/>
</dbReference>
<accession>A0A4D6L4U2</accession>
<proteinExistence type="predicted"/>
<evidence type="ECO:0000256" key="1">
    <source>
        <dbReference type="SAM" id="Coils"/>
    </source>
</evidence>
<organism evidence="2 3">
    <name type="scientific">Vigna unguiculata</name>
    <name type="common">Cowpea</name>
    <dbReference type="NCBI Taxonomy" id="3917"/>
    <lineage>
        <taxon>Eukaryota</taxon>
        <taxon>Viridiplantae</taxon>
        <taxon>Streptophyta</taxon>
        <taxon>Embryophyta</taxon>
        <taxon>Tracheophyta</taxon>
        <taxon>Spermatophyta</taxon>
        <taxon>Magnoliopsida</taxon>
        <taxon>eudicotyledons</taxon>
        <taxon>Gunneridae</taxon>
        <taxon>Pentapetalae</taxon>
        <taxon>rosids</taxon>
        <taxon>fabids</taxon>
        <taxon>Fabales</taxon>
        <taxon>Fabaceae</taxon>
        <taxon>Papilionoideae</taxon>
        <taxon>50 kb inversion clade</taxon>
        <taxon>NPAAA clade</taxon>
        <taxon>indigoferoid/millettioid clade</taxon>
        <taxon>Phaseoleae</taxon>
        <taxon>Vigna</taxon>
    </lineage>
</organism>
<protein>
    <submittedName>
        <fullName evidence="2">Uncharacterized protein</fullName>
    </submittedName>
</protein>
<evidence type="ECO:0000313" key="3">
    <source>
        <dbReference type="Proteomes" id="UP000501690"/>
    </source>
</evidence>
<gene>
    <name evidence="2" type="ORF">DEO72_LG2g3788</name>
</gene>
<feature type="coiled-coil region" evidence="1">
    <location>
        <begin position="38"/>
        <end position="65"/>
    </location>
</feature>
<sequence>MRGTLKFLTYKSFWLRFEFMVIPNGRRPSPFKKCLDLEKKLNIKIRESEADNEELTEKYVDIESDLLLQRGGRHDSKYDVNKDIVDGRLVDEDDLSAK</sequence>